<dbReference type="PANTHER" id="PTHR47706:SF4">
    <property type="entry name" value="NMRA-LIKE DOMAIN-CONTAINING PROTEIN"/>
    <property type="match status" value="1"/>
</dbReference>
<dbReference type="Gene3D" id="3.90.25.10">
    <property type="entry name" value="UDP-galactose 4-epimerase, domain 1"/>
    <property type="match status" value="1"/>
</dbReference>
<gene>
    <name evidence="5" type="ORF">ABOM_000293</name>
</gene>
<evidence type="ECO:0000313" key="6">
    <source>
        <dbReference type="Proteomes" id="UP000179179"/>
    </source>
</evidence>
<reference evidence="5 6" key="1">
    <citation type="journal article" date="2016" name="Genome Biol. Evol.">
        <title>Draft genome sequence of an aflatoxigenic Aspergillus species, A. bombycis.</title>
        <authorList>
            <person name="Moore G.G."/>
            <person name="Mack B.M."/>
            <person name="Beltz S.B."/>
            <person name="Gilbert M.K."/>
        </authorList>
    </citation>
    <scope>NUCLEOTIDE SEQUENCE [LARGE SCALE GENOMIC DNA]</scope>
    <source>
        <strain evidence="6">NRRL 26010</strain>
    </source>
</reference>
<dbReference type="InterPro" id="IPR051609">
    <property type="entry name" value="NmrA/Isoflavone_reductase-like"/>
</dbReference>
<evidence type="ECO:0000256" key="3">
    <source>
        <dbReference type="ARBA" id="ARBA00023002"/>
    </source>
</evidence>
<dbReference type="RefSeq" id="XP_022394779.1">
    <property type="nucleotide sequence ID" value="XM_022527423.1"/>
</dbReference>
<proteinExistence type="inferred from homology"/>
<evidence type="ECO:0000313" key="5">
    <source>
        <dbReference type="EMBL" id="OGM51062.1"/>
    </source>
</evidence>
<name>A0A1F8AHD3_9EURO</name>
<evidence type="ECO:0000256" key="1">
    <source>
        <dbReference type="ARBA" id="ARBA00005725"/>
    </source>
</evidence>
<evidence type="ECO:0000256" key="2">
    <source>
        <dbReference type="ARBA" id="ARBA00022857"/>
    </source>
</evidence>
<dbReference type="STRING" id="109264.A0A1F8AHD3"/>
<dbReference type="EMBL" id="LYCR01000001">
    <property type="protein sequence ID" value="OGM51062.1"/>
    <property type="molecule type" value="Genomic_DNA"/>
</dbReference>
<keyword evidence="2" id="KW-0521">NADP</keyword>
<organism evidence="5 6">
    <name type="scientific">Aspergillus bombycis</name>
    <dbReference type="NCBI Taxonomy" id="109264"/>
    <lineage>
        <taxon>Eukaryota</taxon>
        <taxon>Fungi</taxon>
        <taxon>Dikarya</taxon>
        <taxon>Ascomycota</taxon>
        <taxon>Pezizomycotina</taxon>
        <taxon>Eurotiomycetes</taxon>
        <taxon>Eurotiomycetidae</taxon>
        <taxon>Eurotiales</taxon>
        <taxon>Aspergillaceae</taxon>
        <taxon>Aspergillus</taxon>
    </lineage>
</organism>
<dbReference type="GO" id="GO:0016491">
    <property type="term" value="F:oxidoreductase activity"/>
    <property type="evidence" value="ECO:0007669"/>
    <property type="project" value="UniProtKB-KW"/>
</dbReference>
<dbReference type="InterPro" id="IPR008030">
    <property type="entry name" value="NmrA-like"/>
</dbReference>
<dbReference type="Pfam" id="PF05368">
    <property type="entry name" value="NmrA"/>
    <property type="match status" value="1"/>
</dbReference>
<keyword evidence="3" id="KW-0560">Oxidoreductase</keyword>
<dbReference type="AlphaFoldDB" id="A0A1F8AHD3"/>
<dbReference type="GeneID" id="34443683"/>
<evidence type="ECO:0000259" key="4">
    <source>
        <dbReference type="Pfam" id="PF05368"/>
    </source>
</evidence>
<comment type="caution">
    <text evidence="5">The sequence shown here is derived from an EMBL/GenBank/DDBJ whole genome shotgun (WGS) entry which is preliminary data.</text>
</comment>
<dbReference type="Proteomes" id="UP000179179">
    <property type="component" value="Unassembled WGS sequence"/>
</dbReference>
<dbReference type="InterPro" id="IPR036291">
    <property type="entry name" value="NAD(P)-bd_dom_sf"/>
</dbReference>
<sequence>MVKVAVAGGTTAIGRAIVKAIEKDGSHECVILSRNDSNDSKVLAVDYSDPKSLQSVLEEHEVHTVISAVSLQSEASGQAQLNLIEAADRSKATRRFMPSEFGAKYDSSHLAALPLHAFKFKAIELLETSSLEYTLFSNGLFMDYWFAPHIPSAFDFNAPSWVDLDNNFAAIPGNGDTPLVLTHSQDIGRFVVKVLGLNEWEKRCFLVGDRLTLNEFLRIAEEIKGVSFERHDDAMETLLKGQCTILPAVAAKLPPQYVSGAFMKILAACGSWAANGGLNLPAEGTLNAMFPDIQTLTVREAIEIYFGRVKN</sequence>
<comment type="similarity">
    <text evidence="1">Belongs to the NmrA-type oxidoreductase family. Isoflavone reductase subfamily.</text>
</comment>
<dbReference type="SUPFAM" id="SSF51735">
    <property type="entry name" value="NAD(P)-binding Rossmann-fold domains"/>
    <property type="match status" value="1"/>
</dbReference>
<dbReference type="PANTHER" id="PTHR47706">
    <property type="entry name" value="NMRA-LIKE FAMILY PROTEIN"/>
    <property type="match status" value="1"/>
</dbReference>
<accession>A0A1F8AHD3</accession>
<keyword evidence="6" id="KW-1185">Reference proteome</keyword>
<dbReference type="OrthoDB" id="10000533at2759"/>
<protein>
    <recommendedName>
        <fullName evidence="4">NmrA-like domain-containing protein</fullName>
    </recommendedName>
</protein>
<dbReference type="Gene3D" id="3.40.50.720">
    <property type="entry name" value="NAD(P)-binding Rossmann-like Domain"/>
    <property type="match status" value="1"/>
</dbReference>
<feature type="domain" description="NmrA-like" evidence="4">
    <location>
        <begin position="3"/>
        <end position="230"/>
    </location>
</feature>